<feature type="transmembrane region" description="Helical" evidence="9">
    <location>
        <begin position="608"/>
        <end position="626"/>
    </location>
</feature>
<keyword evidence="2" id="KW-0813">Transport</keyword>
<keyword evidence="6 9" id="KW-1133">Transmembrane helix</keyword>
<keyword evidence="13" id="KW-1185">Reference proteome</keyword>
<feature type="domain" description="ABC transporter" evidence="10">
    <location>
        <begin position="853"/>
        <end position="1116"/>
    </location>
</feature>
<feature type="transmembrane region" description="Helical" evidence="9">
    <location>
        <begin position="572"/>
        <end position="596"/>
    </location>
</feature>
<dbReference type="PROSITE" id="PS50893">
    <property type="entry name" value="ABC_TRANSPORTER_2"/>
    <property type="match status" value="2"/>
</dbReference>
<dbReference type="PANTHER" id="PTHR24223">
    <property type="entry name" value="ATP-BINDING CASSETTE SUB-FAMILY C"/>
    <property type="match status" value="1"/>
</dbReference>
<dbReference type="SUPFAM" id="SSF52540">
    <property type="entry name" value="P-loop containing nucleoside triphosphate hydrolases"/>
    <property type="match status" value="2"/>
</dbReference>
<evidence type="ECO:0000256" key="2">
    <source>
        <dbReference type="ARBA" id="ARBA00022448"/>
    </source>
</evidence>
<feature type="transmembrane region" description="Helical" evidence="9">
    <location>
        <begin position="758"/>
        <end position="781"/>
    </location>
</feature>
<dbReference type="InterPro" id="IPR027417">
    <property type="entry name" value="P-loop_NTPase"/>
</dbReference>
<proteinExistence type="predicted"/>
<gene>
    <name evidence="12" type="ORF">Daus18300_000699</name>
</gene>
<dbReference type="InterPro" id="IPR036640">
    <property type="entry name" value="ABC1_TM_sf"/>
</dbReference>
<keyword evidence="4" id="KW-0547">Nucleotide-binding</keyword>
<dbReference type="SMART" id="SM00382">
    <property type="entry name" value="AAA"/>
    <property type="match status" value="2"/>
</dbReference>
<keyword evidence="7 9" id="KW-0472">Membrane</keyword>
<keyword evidence="5" id="KW-0067">ATP-binding</keyword>
<dbReference type="Pfam" id="PF00005">
    <property type="entry name" value="ABC_tran"/>
    <property type="match status" value="2"/>
</dbReference>
<evidence type="ECO:0000256" key="6">
    <source>
        <dbReference type="ARBA" id="ARBA00022989"/>
    </source>
</evidence>
<dbReference type="InterPro" id="IPR011527">
    <property type="entry name" value="ABC1_TM_dom"/>
</dbReference>
<dbReference type="CDD" id="cd18580">
    <property type="entry name" value="ABC_6TM_ABCC_D2"/>
    <property type="match status" value="1"/>
</dbReference>
<evidence type="ECO:0000256" key="4">
    <source>
        <dbReference type="ARBA" id="ARBA00022741"/>
    </source>
</evidence>
<dbReference type="Proteomes" id="UP001583177">
    <property type="component" value="Unassembled WGS sequence"/>
</dbReference>
<dbReference type="InterPro" id="IPR044726">
    <property type="entry name" value="ABCC_6TM_D2"/>
</dbReference>
<evidence type="ECO:0000256" key="8">
    <source>
        <dbReference type="SAM" id="MobiDB-lite"/>
    </source>
</evidence>
<dbReference type="PROSITE" id="PS50929">
    <property type="entry name" value="ABC_TM1F"/>
    <property type="match status" value="2"/>
</dbReference>
<feature type="domain" description="ABC transporter" evidence="10">
    <location>
        <begin position="255"/>
        <end position="485"/>
    </location>
</feature>
<dbReference type="InterPro" id="IPR003593">
    <property type="entry name" value="AAA+_ATPase"/>
</dbReference>
<dbReference type="Gene3D" id="3.40.50.300">
    <property type="entry name" value="P-loop containing nucleotide triphosphate hydrolases"/>
    <property type="match status" value="2"/>
</dbReference>
<dbReference type="InterPro" id="IPR050173">
    <property type="entry name" value="ABC_transporter_C-like"/>
</dbReference>
<name>A0ABR3Y2B6_9PEZI</name>
<evidence type="ECO:0000259" key="11">
    <source>
        <dbReference type="PROSITE" id="PS50929"/>
    </source>
</evidence>
<feature type="transmembrane region" description="Helical" evidence="9">
    <location>
        <begin position="539"/>
        <end position="560"/>
    </location>
</feature>
<dbReference type="PROSITE" id="PS00211">
    <property type="entry name" value="ABC_TRANSPORTER_1"/>
    <property type="match status" value="1"/>
</dbReference>
<comment type="subcellular location">
    <subcellularLocation>
        <location evidence="1">Membrane</location>
        <topology evidence="1">Multi-pass membrane protein</topology>
    </subcellularLocation>
</comment>
<feature type="transmembrane region" description="Helical" evidence="9">
    <location>
        <begin position="661"/>
        <end position="689"/>
    </location>
</feature>
<evidence type="ECO:0000313" key="12">
    <source>
        <dbReference type="EMBL" id="KAL1882213.1"/>
    </source>
</evidence>
<comment type="caution">
    <text evidence="12">The sequence shown here is derived from an EMBL/GenBank/DDBJ whole genome shotgun (WGS) entry which is preliminary data.</text>
</comment>
<dbReference type="SUPFAM" id="SSF90123">
    <property type="entry name" value="ABC transporter transmembrane region"/>
    <property type="match status" value="2"/>
</dbReference>
<dbReference type="InterPro" id="IPR003439">
    <property type="entry name" value="ABC_transporter-like_ATP-bd"/>
</dbReference>
<evidence type="ECO:0000256" key="9">
    <source>
        <dbReference type="SAM" id="Phobius"/>
    </source>
</evidence>
<accession>A0ABR3Y2B6</accession>
<feature type="region of interest" description="Disordered" evidence="8">
    <location>
        <begin position="827"/>
        <end position="846"/>
    </location>
</feature>
<feature type="compositionally biased region" description="Basic and acidic residues" evidence="8">
    <location>
        <begin position="827"/>
        <end position="836"/>
    </location>
</feature>
<sequence length="1119" mass="122130">MIRGSMISLLHSRALDVRNSEYGDGKVATLVSNDISNIENSARMFHETWAQFAEVVIGTILLSRQVGWLWPVPLVIIFFCSRVSRYVAKHLKPEQGKWNTATQQRISLTNSMLGSIKNIKMLGMQQAVFDRVQDLRQHEINAARCVRLLMVQYGASANALGLFAPVITLILYAVLAMLRGDAMDAETAFTSVALLLMITHPANMIMTFVPRAVISYSGFERIQSYLLDEDGVDRPGTKTKVPINGITPAPRTLAIELAGVAIPGTDESKPILRDVSFGVPRGSLVICTGSVGSGKTTLARAILEEVSPSQGIITVSSKRVAYCSQLPWLPSRVIRDVICGPCGPHGPDEAWYQRTIQACCLDSDFKTLPDGDLTPVGSKGMNLSGGQRQRIALARAVYSRCEIVVLDDSFSALDEKTQSHVVENMLKPGGLLRNNATTVFWITTSTKFFDLADDIIVLAGATVKERGTWAQLRESDPLIDETIHPHHETPANAVEAQTTRLGNVARTEVTKDASKDLARKNGDLSLYNYYIESAGRGHIGGLVLTTIFYACFNTFSQYWLKEWTEYGSGHQMLYMMGYMALLVLAYVSTVTGMFITGLRIAPSTGLALHSRLLVAIVSAPLLYFSGTDSGAILSRFGQDIQLVDKELAPAFSSLTVQVFKLLMQACVLLLSQPLMALSLPYSAVVVYAVQKVYLRTSRQLRLLELESRAAVFSSFLETVQGAPTIRAFKWEREIAQQNIATLDGSQRPFYLLLCLQRWLNVVLNLLIAAIAVGTIWLAVFYRHSTTGGQVGMALNVILVANTTLLTLVESWTNLEISLGAVARLKEAETETPREDQPGECGTPPSNWPSKGEIVLSGVTAAYNPSAVALRGLDLRIEAGQMAVVRGRTGSGKSSLLLTMLRLLDTTEGSITVDGVELSSLPRSLVRERAFITVAQEAFFLPQASLRFNLDPELKAAPSIITAALKRTSLWDLFVGVGPDDEGEAVSAGEDEDNATKILDKPFSSLPVLSVGQTQLLALARALVRRSVLCDPAASAEHYTDLDRAGSRPIVLLDEVTSSLDPVTEGKLLDIIREDFLGRGHTIVMVTHNLDAVRSRMRAGRDVIVWMGQGQVERVQVAGS</sequence>
<evidence type="ECO:0008006" key="14">
    <source>
        <dbReference type="Google" id="ProtNLM"/>
    </source>
</evidence>
<feature type="transmembrane region" description="Helical" evidence="9">
    <location>
        <begin position="188"/>
        <end position="209"/>
    </location>
</feature>
<feature type="transmembrane region" description="Helical" evidence="9">
    <location>
        <begin position="68"/>
        <end position="88"/>
    </location>
</feature>
<dbReference type="Pfam" id="PF00664">
    <property type="entry name" value="ABC_membrane"/>
    <property type="match status" value="2"/>
</dbReference>
<feature type="transmembrane region" description="Helical" evidence="9">
    <location>
        <begin position="157"/>
        <end position="176"/>
    </location>
</feature>
<dbReference type="Gene3D" id="1.20.1560.10">
    <property type="entry name" value="ABC transporter type 1, transmembrane domain"/>
    <property type="match status" value="2"/>
</dbReference>
<feature type="domain" description="ABC transmembrane type-1" evidence="11">
    <location>
        <begin position="1"/>
        <end position="210"/>
    </location>
</feature>
<evidence type="ECO:0000313" key="13">
    <source>
        <dbReference type="Proteomes" id="UP001583177"/>
    </source>
</evidence>
<organism evidence="12 13">
    <name type="scientific">Diaporthe australafricana</name>
    <dbReference type="NCBI Taxonomy" id="127596"/>
    <lineage>
        <taxon>Eukaryota</taxon>
        <taxon>Fungi</taxon>
        <taxon>Dikarya</taxon>
        <taxon>Ascomycota</taxon>
        <taxon>Pezizomycotina</taxon>
        <taxon>Sordariomycetes</taxon>
        <taxon>Sordariomycetidae</taxon>
        <taxon>Diaporthales</taxon>
        <taxon>Diaporthaceae</taxon>
        <taxon>Diaporthe</taxon>
    </lineage>
</organism>
<evidence type="ECO:0000256" key="1">
    <source>
        <dbReference type="ARBA" id="ARBA00004141"/>
    </source>
</evidence>
<dbReference type="InterPro" id="IPR017871">
    <property type="entry name" value="ABC_transporter-like_CS"/>
</dbReference>
<dbReference type="PANTHER" id="PTHR24223:SF345">
    <property type="entry name" value="ABC MULTIDRUG TRANSPORTER (EUROFUNG)"/>
    <property type="match status" value="1"/>
</dbReference>
<feature type="domain" description="ABC transmembrane type-1" evidence="11">
    <location>
        <begin position="539"/>
        <end position="815"/>
    </location>
</feature>
<reference evidence="12 13" key="1">
    <citation type="journal article" date="2024" name="IMA Fungus">
        <title>IMA Genome - F19 : A genome assembly and annotation guide to empower mycologists, including annotated draft genome sequences of Ceratocystis pirilliformis, Diaporthe australafricana, Fusarium ophioides, Paecilomyces lecythidis, and Sporothrix stenoceras.</title>
        <authorList>
            <person name="Aylward J."/>
            <person name="Wilson A.M."/>
            <person name="Visagie C.M."/>
            <person name="Spraker J."/>
            <person name="Barnes I."/>
            <person name="Buitendag C."/>
            <person name="Ceriani C."/>
            <person name="Del Mar Angel L."/>
            <person name="du Plessis D."/>
            <person name="Fuchs T."/>
            <person name="Gasser K."/>
            <person name="Kramer D."/>
            <person name="Li W."/>
            <person name="Munsamy K."/>
            <person name="Piso A."/>
            <person name="Price J.L."/>
            <person name="Sonnekus B."/>
            <person name="Thomas C."/>
            <person name="van der Nest A."/>
            <person name="van Dijk A."/>
            <person name="van Heerden A."/>
            <person name="van Vuuren N."/>
            <person name="Yilmaz N."/>
            <person name="Duong T.A."/>
            <person name="van der Merwe N.A."/>
            <person name="Wingfield M.J."/>
            <person name="Wingfield B.D."/>
        </authorList>
    </citation>
    <scope>NUCLEOTIDE SEQUENCE [LARGE SCALE GENOMIC DNA]</scope>
    <source>
        <strain evidence="12 13">CMW 18300</strain>
    </source>
</reference>
<evidence type="ECO:0000256" key="3">
    <source>
        <dbReference type="ARBA" id="ARBA00022692"/>
    </source>
</evidence>
<evidence type="ECO:0000256" key="7">
    <source>
        <dbReference type="ARBA" id="ARBA00023136"/>
    </source>
</evidence>
<evidence type="ECO:0000256" key="5">
    <source>
        <dbReference type="ARBA" id="ARBA00022840"/>
    </source>
</evidence>
<keyword evidence="3 9" id="KW-0812">Transmembrane</keyword>
<protein>
    <recommendedName>
        <fullName evidence="14">ABC transporter</fullName>
    </recommendedName>
</protein>
<dbReference type="EMBL" id="JAWRVE010000004">
    <property type="protein sequence ID" value="KAL1882213.1"/>
    <property type="molecule type" value="Genomic_DNA"/>
</dbReference>
<evidence type="ECO:0000259" key="10">
    <source>
        <dbReference type="PROSITE" id="PS50893"/>
    </source>
</evidence>